<feature type="region of interest" description="Disordered" evidence="1">
    <location>
        <begin position="1"/>
        <end position="28"/>
    </location>
</feature>
<dbReference type="EMBL" id="BAABRO010000003">
    <property type="protein sequence ID" value="GAA5506249.1"/>
    <property type="molecule type" value="Genomic_DNA"/>
</dbReference>
<comment type="caution">
    <text evidence="2">The sequence shown here is derived from an EMBL/GenBank/DDBJ whole genome shotgun (WGS) entry which is preliminary data.</text>
</comment>
<dbReference type="Proteomes" id="UP001416858">
    <property type="component" value="Unassembled WGS sequence"/>
</dbReference>
<reference evidence="2 3" key="1">
    <citation type="submission" date="2024-02" db="EMBL/GenBank/DDBJ databases">
        <title>Rhodopirellula caenicola NBRC 110016.</title>
        <authorList>
            <person name="Ichikawa N."/>
            <person name="Katano-Makiyama Y."/>
            <person name="Hidaka K."/>
        </authorList>
    </citation>
    <scope>NUCLEOTIDE SEQUENCE [LARGE SCALE GENOMIC DNA]</scope>
    <source>
        <strain evidence="2 3">NBRC 110016</strain>
    </source>
</reference>
<protein>
    <submittedName>
        <fullName evidence="2">Uncharacterized protein</fullName>
    </submittedName>
</protein>
<sequence length="35" mass="3783">MFANAANEPQAREKMPEKEEKPAVDKAAVPLCVLG</sequence>
<name>A0ABP9VM30_9BACT</name>
<keyword evidence="3" id="KW-1185">Reference proteome</keyword>
<accession>A0ABP9VM30</accession>
<feature type="compositionally biased region" description="Basic and acidic residues" evidence="1">
    <location>
        <begin position="10"/>
        <end position="24"/>
    </location>
</feature>
<organism evidence="2 3">
    <name type="scientific">Novipirellula caenicola</name>
    <dbReference type="NCBI Taxonomy" id="1536901"/>
    <lineage>
        <taxon>Bacteria</taxon>
        <taxon>Pseudomonadati</taxon>
        <taxon>Planctomycetota</taxon>
        <taxon>Planctomycetia</taxon>
        <taxon>Pirellulales</taxon>
        <taxon>Pirellulaceae</taxon>
        <taxon>Novipirellula</taxon>
    </lineage>
</organism>
<evidence type="ECO:0000313" key="2">
    <source>
        <dbReference type="EMBL" id="GAA5506249.1"/>
    </source>
</evidence>
<gene>
    <name evidence="2" type="ORF">Rcae01_01701</name>
</gene>
<evidence type="ECO:0000256" key="1">
    <source>
        <dbReference type="SAM" id="MobiDB-lite"/>
    </source>
</evidence>
<evidence type="ECO:0000313" key="3">
    <source>
        <dbReference type="Proteomes" id="UP001416858"/>
    </source>
</evidence>
<proteinExistence type="predicted"/>